<keyword evidence="2" id="KW-1185">Reference proteome</keyword>
<protein>
    <submittedName>
        <fullName evidence="1">Uncharacterized protein</fullName>
    </submittedName>
</protein>
<dbReference type="AlphaFoldDB" id="A0A7T2GKL7"/>
<dbReference type="KEGG" id="sflv:IC614_03095"/>
<accession>A0A7T2GKL7</accession>
<reference evidence="1 2" key="1">
    <citation type="submission" date="2020-11" db="EMBL/GenBank/DDBJ databases">
        <title>Genome seq and assembly of Sphingosinicella sp.</title>
        <authorList>
            <person name="Chhetri G."/>
        </authorList>
    </citation>
    <scope>NUCLEOTIDE SEQUENCE [LARGE SCALE GENOMIC DNA]</scope>
    <source>
        <strain evidence="1 2">UDD2</strain>
    </source>
</reference>
<dbReference type="Proteomes" id="UP000594873">
    <property type="component" value="Chromosome"/>
</dbReference>
<dbReference type="EMBL" id="CP065592">
    <property type="protein sequence ID" value="QPQ55603.1"/>
    <property type="molecule type" value="Genomic_DNA"/>
</dbReference>
<gene>
    <name evidence="1" type="ORF">IC614_03095</name>
</gene>
<name>A0A7T2GKL7_9SPHN</name>
<evidence type="ECO:0000313" key="2">
    <source>
        <dbReference type="Proteomes" id="UP000594873"/>
    </source>
</evidence>
<organism evidence="1 2">
    <name type="scientific">Allosphingosinicella flava</name>
    <dbReference type="NCBI Taxonomy" id="2771430"/>
    <lineage>
        <taxon>Bacteria</taxon>
        <taxon>Pseudomonadati</taxon>
        <taxon>Pseudomonadota</taxon>
        <taxon>Alphaproteobacteria</taxon>
        <taxon>Sphingomonadales</taxon>
        <taxon>Sphingomonadaceae</taxon>
        <taxon>Allosphingosinicella</taxon>
    </lineage>
</organism>
<proteinExistence type="predicted"/>
<dbReference type="RefSeq" id="WP_200972275.1">
    <property type="nucleotide sequence ID" value="NZ_CP065592.1"/>
</dbReference>
<sequence length="89" mass="9617">MADPKNTHDTSKNNVRRERALEIAGKAKGNLTALEAHPSVNKDKGLRKLVFAVHNDLQVILEEIGPVAGLTNDDVIVYGGGTPKSEEEN</sequence>
<evidence type="ECO:0000313" key="1">
    <source>
        <dbReference type="EMBL" id="QPQ55603.1"/>
    </source>
</evidence>